<dbReference type="Pfam" id="PF00881">
    <property type="entry name" value="Nitroreductase"/>
    <property type="match status" value="1"/>
</dbReference>
<dbReference type="SUPFAM" id="SSF55469">
    <property type="entry name" value="FMN-dependent nitroreductase-like"/>
    <property type="match status" value="1"/>
</dbReference>
<dbReference type="InterPro" id="IPR026021">
    <property type="entry name" value="YdjA-like"/>
</dbReference>
<organism evidence="10 11">
    <name type="scientific">Thalassotalea insulae</name>
    <dbReference type="NCBI Taxonomy" id="2056778"/>
    <lineage>
        <taxon>Bacteria</taxon>
        <taxon>Pseudomonadati</taxon>
        <taxon>Pseudomonadota</taxon>
        <taxon>Gammaproteobacteria</taxon>
        <taxon>Alteromonadales</taxon>
        <taxon>Colwelliaceae</taxon>
        <taxon>Thalassotalea</taxon>
    </lineage>
</organism>
<keyword evidence="5 8" id="KW-0521">NADP</keyword>
<dbReference type="RefSeq" id="WP_284246316.1">
    <property type="nucleotide sequence ID" value="NZ_BSST01000001.1"/>
</dbReference>
<keyword evidence="3 8" id="KW-0285">Flavoprotein</keyword>
<keyword evidence="6 8" id="KW-0560">Oxidoreductase</keyword>
<comment type="similarity">
    <text evidence="2 8">Belongs to the nitroreductase family.</text>
</comment>
<dbReference type="InterPro" id="IPR029479">
    <property type="entry name" value="Nitroreductase"/>
</dbReference>
<evidence type="ECO:0000256" key="4">
    <source>
        <dbReference type="ARBA" id="ARBA00022643"/>
    </source>
</evidence>
<keyword evidence="7 8" id="KW-0520">NAD</keyword>
<evidence type="ECO:0000256" key="1">
    <source>
        <dbReference type="ARBA" id="ARBA00001917"/>
    </source>
</evidence>
<dbReference type="InterPro" id="IPR000415">
    <property type="entry name" value="Nitroreductase-like"/>
</dbReference>
<dbReference type="InterPro" id="IPR052530">
    <property type="entry name" value="NAD(P)H_nitroreductase"/>
</dbReference>
<sequence length="182" mass="20049">MNALELLLTRQSCSLLTTPAPSSDQLTTILTAGMRVPDHAALKPYHFTVVENEGLKKLSDIFVQAIADEVSDNTKLEKTANMPFRAPLIIVVSTCYQEHEKVPAHEQLITAGCAVQAMQMAAFALGYGAIWRTGELSLNAKVKQGLNIKVDDDITGFLYLGTPSKQLPTKETKFFQEKVSYF</sequence>
<proteinExistence type="inferred from homology"/>
<reference evidence="10 11" key="1">
    <citation type="submission" date="2023-03" db="EMBL/GenBank/DDBJ databases">
        <title>Draft genome sequence of Thalassotalea insulae KCTC 62186T.</title>
        <authorList>
            <person name="Sawabe T."/>
        </authorList>
    </citation>
    <scope>NUCLEOTIDE SEQUENCE [LARGE SCALE GENOMIC DNA]</scope>
    <source>
        <strain evidence="10 11">KCTC 62186</strain>
    </source>
</reference>
<comment type="cofactor">
    <cofactor evidence="1 8">
        <name>FMN</name>
        <dbReference type="ChEBI" id="CHEBI:58210"/>
    </cofactor>
</comment>
<dbReference type="NCBIfam" id="NF008088">
    <property type="entry name" value="PRK10828.1"/>
    <property type="match status" value="1"/>
</dbReference>
<comment type="caution">
    <text evidence="10">The sequence shown here is derived from an EMBL/GenBank/DDBJ whole genome shotgun (WGS) entry which is preliminary data.</text>
</comment>
<evidence type="ECO:0000256" key="5">
    <source>
        <dbReference type="ARBA" id="ARBA00022857"/>
    </source>
</evidence>
<evidence type="ECO:0000313" key="11">
    <source>
        <dbReference type="Proteomes" id="UP001157186"/>
    </source>
</evidence>
<evidence type="ECO:0000256" key="3">
    <source>
        <dbReference type="ARBA" id="ARBA00022630"/>
    </source>
</evidence>
<dbReference type="EMBL" id="BSST01000001">
    <property type="protein sequence ID" value="GLX80336.1"/>
    <property type="molecule type" value="Genomic_DNA"/>
</dbReference>
<name>A0ABQ6GWK1_9GAMM</name>
<feature type="domain" description="Nitroreductase" evidence="9">
    <location>
        <begin position="9"/>
        <end position="161"/>
    </location>
</feature>
<accession>A0ABQ6GWK1</accession>
<evidence type="ECO:0000256" key="2">
    <source>
        <dbReference type="ARBA" id="ARBA00007118"/>
    </source>
</evidence>
<keyword evidence="11" id="KW-1185">Reference proteome</keyword>
<dbReference type="PANTHER" id="PTHR43821:SF1">
    <property type="entry name" value="NAD(P)H NITROREDUCTASE YDJA-RELATED"/>
    <property type="match status" value="1"/>
</dbReference>
<evidence type="ECO:0000256" key="7">
    <source>
        <dbReference type="ARBA" id="ARBA00023027"/>
    </source>
</evidence>
<dbReference type="EC" id="1.-.-.-" evidence="8"/>
<protein>
    <recommendedName>
        <fullName evidence="8">Putative NAD(P)H nitroreductase</fullName>
        <ecNumber evidence="8">1.-.-.-</ecNumber>
    </recommendedName>
</protein>
<gene>
    <name evidence="10" type="ORF">tinsulaeT_36760</name>
</gene>
<dbReference type="Gene3D" id="3.40.109.10">
    <property type="entry name" value="NADH Oxidase"/>
    <property type="match status" value="1"/>
</dbReference>
<dbReference type="CDD" id="cd02135">
    <property type="entry name" value="YdjA-like"/>
    <property type="match status" value="1"/>
</dbReference>
<evidence type="ECO:0000256" key="8">
    <source>
        <dbReference type="PIRNR" id="PIRNR000232"/>
    </source>
</evidence>
<evidence type="ECO:0000259" key="9">
    <source>
        <dbReference type="Pfam" id="PF00881"/>
    </source>
</evidence>
<evidence type="ECO:0000256" key="6">
    <source>
        <dbReference type="ARBA" id="ARBA00023002"/>
    </source>
</evidence>
<evidence type="ECO:0000313" key="10">
    <source>
        <dbReference type="EMBL" id="GLX80336.1"/>
    </source>
</evidence>
<dbReference type="PANTHER" id="PTHR43821">
    <property type="entry name" value="NAD(P)H NITROREDUCTASE YDJA-RELATED"/>
    <property type="match status" value="1"/>
</dbReference>
<dbReference type="Proteomes" id="UP001157186">
    <property type="component" value="Unassembled WGS sequence"/>
</dbReference>
<dbReference type="PIRSF" id="PIRSF000232">
    <property type="entry name" value="YdjA"/>
    <property type="match status" value="1"/>
</dbReference>
<keyword evidence="4 8" id="KW-0288">FMN</keyword>